<dbReference type="EMBL" id="ACVI01000127">
    <property type="protein sequence ID" value="EET84830.1"/>
    <property type="molecule type" value="Genomic_DNA"/>
</dbReference>
<dbReference type="eggNOG" id="COG5492">
    <property type="taxonomic scope" value="Bacteria"/>
</dbReference>
<feature type="signal peptide" evidence="2">
    <location>
        <begin position="1"/>
        <end position="24"/>
    </location>
</feature>
<accession>C6Q111</accession>
<dbReference type="PANTHER" id="PTHR45661">
    <property type="entry name" value="SURFACE ANTIGEN"/>
    <property type="match status" value="1"/>
</dbReference>
<evidence type="ECO:0008006" key="5">
    <source>
        <dbReference type="Google" id="ProtNLM"/>
    </source>
</evidence>
<keyword evidence="2" id="KW-0732">Signal</keyword>
<dbReference type="PANTHER" id="PTHR45661:SF3">
    <property type="entry name" value="IG-LIKE DOMAIN-CONTAINING PROTEIN"/>
    <property type="match status" value="1"/>
</dbReference>
<dbReference type="RefSeq" id="WP_007063613.1">
    <property type="nucleotide sequence ID" value="NZ_ACVI01000127.1"/>
</dbReference>
<organism evidence="3 4">
    <name type="scientific">Clostridium carboxidivorans P7</name>
    <dbReference type="NCBI Taxonomy" id="536227"/>
    <lineage>
        <taxon>Bacteria</taxon>
        <taxon>Bacillati</taxon>
        <taxon>Bacillota</taxon>
        <taxon>Clostridia</taxon>
        <taxon>Eubacteriales</taxon>
        <taxon>Clostridiaceae</taxon>
        <taxon>Clostridium</taxon>
    </lineage>
</organism>
<protein>
    <recommendedName>
        <fullName evidence="5">Cell surface protein</fullName>
    </recommendedName>
</protein>
<proteinExistence type="predicted"/>
<feature type="region of interest" description="Disordered" evidence="1">
    <location>
        <begin position="30"/>
        <end position="53"/>
    </location>
</feature>
<comment type="caution">
    <text evidence="3">The sequence shown here is derived from an EMBL/GenBank/DDBJ whole genome shotgun (WGS) entry which is preliminary data.</text>
</comment>
<dbReference type="PATRIC" id="fig|536227.13.peg.5002"/>
<feature type="chain" id="PRO_5039139755" description="Cell surface protein" evidence="2">
    <location>
        <begin position="25"/>
        <end position="295"/>
    </location>
</feature>
<dbReference type="SUPFAM" id="SSF52058">
    <property type="entry name" value="L domain-like"/>
    <property type="match status" value="1"/>
</dbReference>
<evidence type="ECO:0000313" key="3">
    <source>
        <dbReference type="EMBL" id="EET84830.1"/>
    </source>
</evidence>
<evidence type="ECO:0000256" key="1">
    <source>
        <dbReference type="SAM" id="MobiDB-lite"/>
    </source>
</evidence>
<dbReference type="Gene3D" id="3.80.10.10">
    <property type="entry name" value="Ribonuclease Inhibitor"/>
    <property type="match status" value="1"/>
</dbReference>
<name>C6Q111_9CLOT</name>
<gene>
    <name evidence="3" type="ORF">CcarbDRAFT_4728</name>
</gene>
<dbReference type="OrthoDB" id="1884580at2"/>
<dbReference type="KEGG" id="cck:Ccar_24210"/>
<dbReference type="STRING" id="536227.Ccar_24210"/>
<sequence>MQNKFKKNYVKILGVLFTCTILLSACGNKGDSSVENSTKEVSSSNQKVNSESTNWDKIPDTDFVYEYDSKLHGVVIKGYKGRSSKVRFPDTINGDPVVQIGYNDTLNSGGLEAVYIPNSVTSIGNGAFKDATKLGSITIPKSVTRIGIAAFKGCTALTNVTIPDSVTSINSQAFANCEKLANIKFPDNIDKVDIVADAFDYTYWYNRKPDGFVCIGNTLLGYKGENPTNITIPDSVAKISEYAFMSSRSSLRSVTIPNSVTKIDKNAFLNCSLDEASKNRIRQINPKARFDTSDN</sequence>
<dbReference type="Pfam" id="PF13306">
    <property type="entry name" value="LRR_5"/>
    <property type="match status" value="2"/>
</dbReference>
<dbReference type="InterPro" id="IPR032675">
    <property type="entry name" value="LRR_dom_sf"/>
</dbReference>
<dbReference type="Proteomes" id="UP000004198">
    <property type="component" value="Unassembled WGS sequence"/>
</dbReference>
<reference evidence="3 4" key="1">
    <citation type="submission" date="2009-06" db="EMBL/GenBank/DDBJ databases">
        <title>The draft genome of Clostridium carboxidivorans P7.</title>
        <authorList>
            <consortium name="US DOE Joint Genome Institute (JGI-PGF)"/>
            <person name="Lucas S."/>
            <person name="Copeland A."/>
            <person name="Lapidus A."/>
            <person name="Glavina del Rio T."/>
            <person name="Tice H."/>
            <person name="Bruce D."/>
            <person name="Goodwin L."/>
            <person name="Pitluck S."/>
            <person name="Larimer F."/>
            <person name="Land M.L."/>
            <person name="Hauser L."/>
            <person name="Hemme C.L."/>
        </authorList>
    </citation>
    <scope>NUCLEOTIDE SEQUENCE [LARGE SCALE GENOMIC DNA]</scope>
    <source>
        <strain evidence="3 4">P7</strain>
    </source>
</reference>
<keyword evidence="4" id="KW-1185">Reference proteome</keyword>
<dbReference type="PROSITE" id="PS51257">
    <property type="entry name" value="PROKAR_LIPOPROTEIN"/>
    <property type="match status" value="1"/>
</dbReference>
<dbReference type="AlphaFoldDB" id="C6Q111"/>
<dbReference type="InterPro" id="IPR026906">
    <property type="entry name" value="LRR_5"/>
</dbReference>
<dbReference type="InterPro" id="IPR053139">
    <property type="entry name" value="Surface_bspA-like"/>
</dbReference>
<evidence type="ECO:0000313" key="4">
    <source>
        <dbReference type="Proteomes" id="UP000004198"/>
    </source>
</evidence>
<evidence type="ECO:0000256" key="2">
    <source>
        <dbReference type="SAM" id="SignalP"/>
    </source>
</evidence>